<reference evidence="3" key="2">
    <citation type="submission" date="2025-08" db="UniProtKB">
        <authorList>
            <consortium name="Ensembl"/>
        </authorList>
    </citation>
    <scope>IDENTIFICATION</scope>
</reference>
<dbReference type="OMA" id="CLAEIWT"/>
<proteinExistence type="predicted"/>
<dbReference type="Ensembl" id="ENSCSET00000016201.1">
    <property type="protein sequence ID" value="ENSCSEP00000015998.1"/>
    <property type="gene ID" value="ENSCSEG00000010280.1"/>
</dbReference>
<dbReference type="SUPFAM" id="SSF55874">
    <property type="entry name" value="ATPase domain of HSP90 chaperone/DNA topoisomerase II/histidine kinase"/>
    <property type="match status" value="3"/>
</dbReference>
<feature type="region of interest" description="Disordered" evidence="1">
    <location>
        <begin position="4103"/>
        <end position="4131"/>
    </location>
</feature>
<dbReference type="RefSeq" id="XP_008326787.1">
    <property type="nucleotide sequence ID" value="XM_008328565.3"/>
</dbReference>
<dbReference type="InterPro" id="IPR036869">
    <property type="entry name" value="J_dom_sf"/>
</dbReference>
<dbReference type="Pfam" id="PF05168">
    <property type="entry name" value="HEPN"/>
    <property type="match status" value="1"/>
</dbReference>
<dbReference type="PROSITE" id="PS50910">
    <property type="entry name" value="HEPN"/>
    <property type="match status" value="1"/>
</dbReference>
<keyword evidence="4" id="KW-1185">Reference proteome</keyword>
<dbReference type="CTD" id="555303"/>
<reference evidence="3 4" key="1">
    <citation type="journal article" date="2014" name="Nat. Genet.">
        <title>Whole-genome sequence of a flatfish provides insights into ZW sex chromosome evolution and adaptation to a benthic lifestyle.</title>
        <authorList>
            <person name="Chen S."/>
            <person name="Zhang G."/>
            <person name="Shao C."/>
            <person name="Huang Q."/>
            <person name="Liu G."/>
            <person name="Zhang P."/>
            <person name="Song W."/>
            <person name="An N."/>
            <person name="Chalopin D."/>
            <person name="Volff J.N."/>
            <person name="Hong Y."/>
            <person name="Li Q."/>
            <person name="Sha Z."/>
            <person name="Zhou H."/>
            <person name="Xie M."/>
            <person name="Yu Q."/>
            <person name="Liu Y."/>
            <person name="Xiang H."/>
            <person name="Wang N."/>
            <person name="Wu K."/>
            <person name="Yang C."/>
            <person name="Zhou Q."/>
            <person name="Liao X."/>
            <person name="Yang L."/>
            <person name="Hu Q."/>
            <person name="Zhang J."/>
            <person name="Meng L."/>
            <person name="Jin L."/>
            <person name="Tian Y."/>
            <person name="Lian J."/>
            <person name="Yang J."/>
            <person name="Miao G."/>
            <person name="Liu S."/>
            <person name="Liang Z."/>
            <person name="Yan F."/>
            <person name="Li Y."/>
            <person name="Sun B."/>
            <person name="Zhang H."/>
            <person name="Zhang J."/>
            <person name="Zhu Y."/>
            <person name="Du M."/>
            <person name="Zhao Y."/>
            <person name="Schartl M."/>
            <person name="Tang Q."/>
            <person name="Wang J."/>
        </authorList>
    </citation>
    <scope>NUCLEOTIDE SEQUENCE</scope>
</reference>
<dbReference type="NCBIfam" id="NF047352">
    <property type="entry name" value="P_loop_sacsin"/>
    <property type="match status" value="3"/>
</dbReference>
<dbReference type="SUPFAM" id="SSF46565">
    <property type="entry name" value="Chaperone J-domain"/>
    <property type="match status" value="1"/>
</dbReference>
<dbReference type="KEGG" id="csem:103392045"/>
<dbReference type="InterPro" id="IPR036890">
    <property type="entry name" value="HATPase_C_sf"/>
</dbReference>
<name>A0A3P8VL49_CYNSE</name>
<dbReference type="Proteomes" id="UP000265120">
    <property type="component" value="Chromosome 16"/>
</dbReference>
<sequence length="4262" mass="486214">MSLKTKRKSRTSFGATAPPFIDYLKDILRRYPDGGQILKELIQNADDAKATEVIFIHDERSYGTKSLFTEELGKYQGPALYAYNNAAFTDDDWEGIQMAGRSVKRNDPNKVGRFGIGFNSVYHTTDVPGIFSSVHLGFMDPQEKIFGEKNGGFRWSLDDPDDQQTLMSMQDQFQPFRDIVALVSGQEWSEVVMDSHYFDGTIFRFPLRKEKSEISDNLYDSKRVVELFDSFIADADLSLLFLKHVTSLSLIHIDVHGTVNNRFKVTSSVQPDAVLLSEENSAVEGSTMFKIITLHSDKQRDTKWLLTTCTMKETTVENLDSLAKKLSFFPQVDLAFPCDRKVDCGQSRLSCFLPLPNNESNKTRLPVHLNACFGLTDNRREIKWQEEDQQHDEHAVWNELLMKEVLPHAYLMIIQDAIRLAKRSLLPVPVVYDLWPDMAQIQHKEKWQVIVQNVLSHIFREKVAVLSLAKDEKSFISPSEAVFPCNGPTSPEILAAIKQTLISCGENLVTLPVHVAKAINQAFPNVGTLKHVTPAFVRNTLRRIGTYDIPKDNKVCLLEYVLNDEKYEELKGLQLLPLSDGSFRSFSDRDEDTTLIDSKDFPRTLLPLCKHLFIPDDLSQACTSYLKALGTKNLYKVINIDANHVAEYTRRFLPQEWKDTRTGLVTWDTSSSQHPPLKWIQEFWVFLNSHFKELSRFTGIPLIPVGNLSVSHNVPLAPLQTNYIFQTNKDAKLPDQIATLVNKAGGTVVKENIWLKHTDLDSYVLQPSPVNVLKVLVNLECQRLITELKATSHSVRDELKEYLSCLKSLSSCEKNLLSKLPLFQTMKGQCSAVQSKQAVLLISDFKVPAELPLPDSIVQCATEADRRLLQLLDIKLLSTAEAANLLIDCIEKGSCSKDDTEKIMTWILQHGSMLFPQNMALKDRCKNLSFIEVKGQQKKVSCFFDPRIHTFTVIFESDLFPPHKYTQTSQMLESLTDLGLMNKEADVSPVAFLHAATLIDKMHLASPTEAQKRAQVLLKMLDVTDLLSKFTHEQLQQLKKLKWVPCDKPDEEKSQRSFFCPNETRDSMYKDIVGRVMPLVENLSDRVSTKLGFKCSPPPDKVIENLLALASKTRQMGDPDKNACFKKELHSIYRHMQDYMSEFKSRINTDICWIWSHDQFVSAKDLFLDYPRNLDLSLYIRKVSNEFLPYKELLQASGLKTLNSDEEIIAILYSIQQTIMEQQSTASSSEVKVSVDILNWFWKERKAVGDDIPVPVILEGGQYTLKPKSTTVFCDLSKSALKEFGCNQEEVYIIHEEIPKATAEWLNIQFLSTYILDPELVGIEQCGQSEPITTRIKNILKEYDEDSDIFKELIQNAEDAGADVCKFLVDFRVHRDAPESLIDPNMALCQGPCLWAFNNEQFWDEDWKNIIRVGSASKENQVEKIGKFGLGFNTVYHVTDIPSILSGSSLLILDPNVSHLKKHIKHKTNPGIKLDLSQQRHFKCFPGQFGPYEGIFDFSKQKPVGPYPGTLIKLPFRTAEEAAQSEISQKVYDKYNITRFQQQFTEYSQTHLLFLKKISTLTLQTISNTGSTPPRDDEIDTVFTISKRTLSTTRVTEETCVTKQCEAERMLTNHDEKSKIIDCCTVNIIQITSQHCGKTEVQHWLQYNCYGLDSALKMALQENQNTKFSLPIGGVAVPLQKNPQTEKLRSSQTHLVGQAFCFLPLSICTGLPVNVNGTFAVTSNRKALWESGMKHEWNKALLQDPIMTAYLTTLLTLKKMSQDKQLEEYTYHTFWPDREEVSETFKPLVDAFYSAIAKNSIGPELFSDGEHWCTMENAIFLHESIKENKDIHALAEDICKKYVTKPKRVVPLPLWLRNNFKQARLEHVLQDRTWNWEKLFKEVVFNNLATIDPTTRDSLVLHAIDLNTEEIDNLLVNFPCIPTTGGNLQYINQLVNPSGKVACLFEPHEGRLLGGSKNDFSSPKRIQRLLELGMASDYLPLKDITEKAGTICQTWRTDREKANEQIKCLLELIKHHMYDIDSNYWETLKMTEFLPAISPDDNKEKPVVTLKRPTDVFTDNCNLLVNLIHPVLDHEKLKIHNTDSVLKILGTHDTPSPETVLQQLQGAYRQSKSIDKSMLHRIAFECYKFLDQWLIDNEDPSDVLEKAKSFPFILIGSTFANVTCVAKSEQFEAKPYLHVLPDAFKRFEKLWESVGVAEKYTVSQCVSVLEELHSQYGTKSLAQHDLSMCLTILNKGIFEAEEKTNDCPIPNEHGVLQPASAMFYNDSPWMPVDAGVTLCHKNVSRAMARHFGVETTRHHSLQIHIAEDIAPFAFPFEQHEELTVRIKNIISAYPSKKDILKELIQNADDAEATEIHFVWDKRQHGKEKTFGKKWNQLQGPALCVFNNKVFSDVDLAGIQQLGEGGKHNSLGKTGKYGVGFNSVYHLTDCPSILTGDDLLCIFDPNQKYIESSSGKPPAGIGYNLSDNLKAMYEDVYSSFLPNKFPLRNGTMFRLPLRAGNMANSSKISNESVTDEYMKKLCSVLSKDPEGLILFLKNICKIVVHEINQESGQMETIFMVEKSVTQTSRDKKDTFVKLQQKALTSAKVAKPQKVIYETTISTSGRLKSQWLIAEQFGSFAKTKGNVTTFDQLPQAAIAASMNSSTLEFKGEAFCSLPLPGKTGLPVHINANFEVDSSRKNLWKEDGQSLKTKWNELLKETVVAPLYADLLHHISLSVAKTKVQTTFIESCFKHTYLCFWPVASKDVDQDWHEMIHKVYRSIKERGLTVIPVKKTSVRNVHKSFIKEYSFDWCDIRETGRTNALYLAEPFTFEIGQILEELGMKLVPFSDKMQEIWRSFNNAGVELKMVNSSTVRSFLKEKPLNDPTQTSETLPLPLPSTLIRDENRCSLLLKYCLKDLISAKVTEENSDILDGLPLLLTRDKVLRVFNSKSPKVITRHDSLFLDDMEQFADFTVNRENRETLQKYNLVKNLTVPCAANYLKPLIQRHLQSCEVDSHSGFYVPNETMSKWLKSLWKFLESEIKQEINSDDNETLKFSDVKELFSDCFILPVECPQLKNNYLLQRMKDMSSVIQFASDRDISSVLFKLGFMKLHNRFFTETHVNQQLTLLLKPELMDVNDSSIVLDQICNKNNLEFSNLSNHEKSELQTFLQSGVAKAKNKQDFQRKLKSLPLFETISGDRVRIDGPLKVFVLQSQHLMSYPDLLKLPKCNSIFLKDTLDNCSLSESLKIPKLTDDEYFTTFILPAIHELTGEQKLDCFRFLLSLRRHLIGLSYMEKIIPTLKTVKWICSSQGKLEMASYFFDKRVPLYEKMLPKEMFVPEGFFNLFGEESQDKIEMLLKELGMKHEVSKNDIIKFAHQLESEAKRSGHLQDLKDKSLLIFKAALAKASDPNNKDKTVLESIADINFLFPVRIRKELCDYHKPFADQSTAVKIRGSLIDNDPKDQDLIWSSMPIIKLPVGMFYNLLQMMKNAGAHEKPPAEYVVANMRNICVSPCKSSELIKTRAQVFRCSYMHLQGQGFKAKTLTGLPVVLVENDKELVKDQDTVLVLRYAQEFRPYLYEIHSKDVIFKDFFMKLGVKENPTAAHYCRVLESVYNETCEKQQLQANQLRTVKRAIHQLFYTIKEQKKQAHLNGVTSLHLLGVDGKLHPSSTLYYNDTVFEAQRLEPALGEKFLLLEKFINCHLGPDTYKHHRWLSLLPTSFQPKMLSQVTEEKLVEEKIQQCELKDECEFRGWFDEHLSSLPFRHGLICLIRSHSGGEIQHEDAAMLCQKNYGSMKIVCCKNLETMLWLNKEPLQNTASDSEICVKQGQHGCIFYLKHNDGIPHKVISEVNMTLAKEIIALSDNKISLHHFAALEQLLLCDTLQDVQKILAKNKIRDSAEGKSLLEPPAPGTEVPKEWHDWLDMDILNNFEVDEYVGYRDETEKYIYAVIVEELQGNTGQYSHRYKVNVGGDEPIEVSCIDLYQFKREKKTEDEGTSTPPQNHCKELQLLEKAGPNPSSSSSTSGSSSTRSMPASFDEIKREIDRCLAEIWTLSQEQRRKAIRRLYLRFHPDKNSGSEFLATEACQYLQTRVKELSSEGGPCRSSSSSRAGPNFNTFYEQWNREARSHKQSRERNSSHSWTHNENIPKPNKKEAQRWCQQARCDLKAAYKDTDGDSTEWCLFKVHQAVEKSLVAAGYKRDGHHHNSSCSISMLAAQVSNYSTQLKVVSQIVQELKLMGVDAKRTQYPSCYRYPNIPNGQFPTENEISAINKASELLSIIEEYVS</sequence>
<dbReference type="SUPFAM" id="SSF81593">
    <property type="entry name" value="Nucleotidyltransferase substrate binding subunit/domain"/>
    <property type="match status" value="1"/>
</dbReference>
<evidence type="ECO:0000313" key="3">
    <source>
        <dbReference type="Ensembl" id="ENSCSEP00000015998.1"/>
    </source>
</evidence>
<dbReference type="CDD" id="cd06257">
    <property type="entry name" value="DnaJ"/>
    <property type="match status" value="1"/>
</dbReference>
<dbReference type="InterPro" id="IPR007842">
    <property type="entry name" value="HEPN_dom"/>
</dbReference>
<feature type="domain" description="HEPN" evidence="2">
    <location>
        <begin position="4136"/>
        <end position="4253"/>
    </location>
</feature>
<dbReference type="Gene3D" id="1.10.287.110">
    <property type="entry name" value="DnaJ domain"/>
    <property type="match status" value="1"/>
</dbReference>
<dbReference type="GeneID" id="103392045"/>
<dbReference type="STRING" id="244447.ENSCSEP00000015998"/>
<dbReference type="GeneTree" id="ENSGT00940000164866"/>
<accession>A0A3P8VL49</accession>
<evidence type="ECO:0000256" key="1">
    <source>
        <dbReference type="SAM" id="MobiDB-lite"/>
    </source>
</evidence>
<feature type="region of interest" description="Disordered" evidence="1">
    <location>
        <begin position="3989"/>
        <end position="4012"/>
    </location>
</feature>
<feature type="compositionally biased region" description="Basic and acidic residues" evidence="1">
    <location>
        <begin position="4103"/>
        <end position="4114"/>
    </location>
</feature>
<dbReference type="PANTHER" id="PTHR46919">
    <property type="entry name" value="ZINC FINGER, C3HC4 TYPE (RING FINGER) FAMILY PROTEIN"/>
    <property type="match status" value="1"/>
</dbReference>
<protein>
    <submittedName>
        <fullName evidence="3">Sacsin-like</fullName>
    </submittedName>
</protein>
<evidence type="ECO:0000313" key="4">
    <source>
        <dbReference type="Proteomes" id="UP000265120"/>
    </source>
</evidence>
<organism evidence="3 4">
    <name type="scientific">Cynoglossus semilaevis</name>
    <name type="common">Tongue sole</name>
    <dbReference type="NCBI Taxonomy" id="244447"/>
    <lineage>
        <taxon>Eukaryota</taxon>
        <taxon>Metazoa</taxon>
        <taxon>Chordata</taxon>
        <taxon>Craniata</taxon>
        <taxon>Vertebrata</taxon>
        <taxon>Euteleostomi</taxon>
        <taxon>Actinopterygii</taxon>
        <taxon>Neopterygii</taxon>
        <taxon>Teleostei</taxon>
        <taxon>Neoteleostei</taxon>
        <taxon>Acanthomorphata</taxon>
        <taxon>Carangaria</taxon>
        <taxon>Pleuronectiformes</taxon>
        <taxon>Pleuronectoidei</taxon>
        <taxon>Cynoglossidae</taxon>
        <taxon>Cynoglossinae</taxon>
        <taxon>Cynoglossus</taxon>
    </lineage>
</organism>
<dbReference type="InParanoid" id="A0A3P8VL49"/>
<feature type="compositionally biased region" description="Low complexity" evidence="1">
    <location>
        <begin position="3996"/>
        <end position="4009"/>
    </location>
</feature>
<dbReference type="InterPro" id="IPR001623">
    <property type="entry name" value="DnaJ_domain"/>
</dbReference>
<dbReference type="PANTHER" id="PTHR46919:SF2">
    <property type="entry name" value="SACSIN"/>
    <property type="match status" value="1"/>
</dbReference>
<evidence type="ECO:0000259" key="2">
    <source>
        <dbReference type="PROSITE" id="PS50910"/>
    </source>
</evidence>
<dbReference type="InterPro" id="IPR058210">
    <property type="entry name" value="SACS/Nov_dom"/>
</dbReference>
<dbReference type="Gene3D" id="1.20.120.330">
    <property type="entry name" value="Nucleotidyltransferases domain 2"/>
    <property type="match status" value="1"/>
</dbReference>
<dbReference type="OrthoDB" id="1262810at2759"/>
<dbReference type="Pfam" id="PF25794">
    <property type="entry name" value="SACS"/>
    <property type="match status" value="3"/>
</dbReference>
<reference evidence="3" key="3">
    <citation type="submission" date="2025-09" db="UniProtKB">
        <authorList>
            <consortium name="Ensembl"/>
        </authorList>
    </citation>
    <scope>IDENTIFICATION</scope>
</reference>